<evidence type="ECO:0000256" key="1">
    <source>
        <dbReference type="SAM" id="Phobius"/>
    </source>
</evidence>
<feature type="chain" id="PRO_5040805240" evidence="2">
    <location>
        <begin position="19"/>
        <end position="337"/>
    </location>
</feature>
<dbReference type="EMBL" id="BLQM01000189">
    <property type="protein sequence ID" value="GMH73806.1"/>
    <property type="molecule type" value="Genomic_DNA"/>
</dbReference>
<organism evidence="3 4">
    <name type="scientific">Triparma laevis f. inornata</name>
    <dbReference type="NCBI Taxonomy" id="1714386"/>
    <lineage>
        <taxon>Eukaryota</taxon>
        <taxon>Sar</taxon>
        <taxon>Stramenopiles</taxon>
        <taxon>Ochrophyta</taxon>
        <taxon>Bolidophyceae</taxon>
        <taxon>Parmales</taxon>
        <taxon>Triparmaceae</taxon>
        <taxon>Triparma</taxon>
    </lineage>
</organism>
<gene>
    <name evidence="3" type="ORF">TL16_g06284</name>
</gene>
<evidence type="ECO:0000313" key="4">
    <source>
        <dbReference type="Proteomes" id="UP001162640"/>
    </source>
</evidence>
<feature type="transmembrane region" description="Helical" evidence="1">
    <location>
        <begin position="255"/>
        <end position="279"/>
    </location>
</feature>
<keyword evidence="1" id="KW-0472">Membrane</keyword>
<feature type="transmembrane region" description="Helical" evidence="1">
    <location>
        <begin position="224"/>
        <end position="243"/>
    </location>
</feature>
<sequence length="337" mass="35334">MHLKCLLLLLLLAPSINGFHFQTPRSTVARPRTSLSPSTTSKLPSPTFSYQNTDLKALTLDGVGVKDVVRPSVVIGGTMGAYLLRSTFSLPSPLSAPIILGLTSALLILLKLPIGQHQPSLYCGAFAGTTCMSLMSSPLNSLILGTIAATLFEIYERNGLFPGKGGRLGMCATMSSTIFTTLKGKLNLRTEYLQLLKKNTLPTLATPTAFLIATQSTVLKSSNALIIPSIYSALGAISCTVLRRRGWSPVTASSAIGAVGIWGVGGPMGALMYAGSFIGMSADVGSKEKRGFKGQVVAAGFMTLFFQSLGKNFLGTVGGKLGAAALLGVLVRDKLEN</sequence>
<feature type="signal peptide" evidence="2">
    <location>
        <begin position="1"/>
        <end position="18"/>
    </location>
</feature>
<keyword evidence="2" id="KW-0732">Signal</keyword>
<keyword evidence="1" id="KW-0812">Transmembrane</keyword>
<dbReference type="AlphaFoldDB" id="A0A9W7AJ40"/>
<proteinExistence type="predicted"/>
<reference evidence="4" key="1">
    <citation type="journal article" date="2023" name="Commun. Biol.">
        <title>Genome analysis of Parmales, the sister group of diatoms, reveals the evolutionary specialization of diatoms from phago-mixotrophs to photoautotrophs.</title>
        <authorList>
            <person name="Ban H."/>
            <person name="Sato S."/>
            <person name="Yoshikawa S."/>
            <person name="Yamada K."/>
            <person name="Nakamura Y."/>
            <person name="Ichinomiya M."/>
            <person name="Sato N."/>
            <person name="Blanc-Mathieu R."/>
            <person name="Endo H."/>
            <person name="Kuwata A."/>
            <person name="Ogata H."/>
        </authorList>
    </citation>
    <scope>NUCLEOTIDE SEQUENCE [LARGE SCALE GENOMIC DNA]</scope>
</reference>
<keyword evidence="1" id="KW-1133">Transmembrane helix</keyword>
<feature type="transmembrane region" description="Helical" evidence="1">
    <location>
        <begin position="313"/>
        <end position="331"/>
    </location>
</feature>
<protein>
    <submittedName>
        <fullName evidence="3">Uncharacterized protein</fullName>
    </submittedName>
</protein>
<name>A0A9W7AJ40_9STRA</name>
<evidence type="ECO:0000313" key="3">
    <source>
        <dbReference type="EMBL" id="GMH73806.1"/>
    </source>
</evidence>
<evidence type="ECO:0000256" key="2">
    <source>
        <dbReference type="SAM" id="SignalP"/>
    </source>
</evidence>
<accession>A0A9W7AJ40</accession>
<comment type="caution">
    <text evidence="3">The sequence shown here is derived from an EMBL/GenBank/DDBJ whole genome shotgun (WGS) entry which is preliminary data.</text>
</comment>
<dbReference type="Proteomes" id="UP001162640">
    <property type="component" value="Unassembled WGS sequence"/>
</dbReference>